<dbReference type="EMBL" id="JAWRVI010000034">
    <property type="protein sequence ID" value="KAK4087212.1"/>
    <property type="molecule type" value="Genomic_DNA"/>
</dbReference>
<proteinExistence type="predicted"/>
<organism evidence="2 3">
    <name type="scientific">Purpureocillium lilacinum</name>
    <name type="common">Paecilomyces lilacinus</name>
    <dbReference type="NCBI Taxonomy" id="33203"/>
    <lineage>
        <taxon>Eukaryota</taxon>
        <taxon>Fungi</taxon>
        <taxon>Dikarya</taxon>
        <taxon>Ascomycota</taxon>
        <taxon>Pezizomycotina</taxon>
        <taxon>Sordariomycetes</taxon>
        <taxon>Hypocreomycetidae</taxon>
        <taxon>Hypocreales</taxon>
        <taxon>Ophiocordycipitaceae</taxon>
        <taxon>Purpureocillium</taxon>
    </lineage>
</organism>
<evidence type="ECO:0000313" key="2">
    <source>
        <dbReference type="EMBL" id="KAK4087212.1"/>
    </source>
</evidence>
<feature type="region of interest" description="Disordered" evidence="1">
    <location>
        <begin position="161"/>
        <end position="230"/>
    </location>
</feature>
<feature type="region of interest" description="Disordered" evidence="1">
    <location>
        <begin position="81"/>
        <end position="110"/>
    </location>
</feature>
<evidence type="ECO:0000256" key="1">
    <source>
        <dbReference type="SAM" id="MobiDB-lite"/>
    </source>
</evidence>
<reference evidence="2 3" key="1">
    <citation type="journal article" date="2024" name="Microbiol. Resour. Announc.">
        <title>Genome annotations for the ascomycete fungi Trichoderma harzianum, Trichoderma aggressivum, and Purpureocillium lilacinum.</title>
        <authorList>
            <person name="Beijen E.P.W."/>
            <person name="Ohm R.A."/>
        </authorList>
    </citation>
    <scope>NUCLEOTIDE SEQUENCE [LARGE SCALE GENOMIC DNA]</scope>
    <source>
        <strain evidence="2 3">CBS 150709</strain>
    </source>
</reference>
<dbReference type="Proteomes" id="UP001287286">
    <property type="component" value="Unassembled WGS sequence"/>
</dbReference>
<name>A0ABR0BT78_PURLI</name>
<accession>A0ABR0BT78</accession>
<sequence>MRPPRQGGQAEGAPYSTGFVTQTFSIVDTAATRRVPKKHGHSPIDYALREARHVQQLASFGPRLPASIVPGPDECAWVPAPGGLGGGARAPSLPQQGERSGKSPGFQQGRDSQMWCLSVHPLPLPRVHSRRGGEITPRAGREGGWEWGMGMRKGGFGGCEASVRERPRPGTAERPAKPSGTPLGAPTVVATPRHTHPPSIHPSVRPAIQPSVGRSPSTEHPSPTTSRRAPGRVSFGAFVKVAGRHRRPIRQPLLHIPYPTDVIAAGNGVIGLKARNGVSAHLTPTRAPDTTAAVSSAALSDRLSLRLRRRAGP</sequence>
<comment type="caution">
    <text evidence="2">The sequence shown here is derived from an EMBL/GenBank/DDBJ whole genome shotgun (WGS) entry which is preliminary data.</text>
</comment>
<protein>
    <submittedName>
        <fullName evidence="2">Uncharacterized protein</fullName>
    </submittedName>
</protein>
<evidence type="ECO:0000313" key="3">
    <source>
        <dbReference type="Proteomes" id="UP001287286"/>
    </source>
</evidence>
<keyword evidence="3" id="KW-1185">Reference proteome</keyword>
<feature type="compositionally biased region" description="Low complexity" evidence="1">
    <location>
        <begin position="214"/>
        <end position="228"/>
    </location>
</feature>
<gene>
    <name evidence="2" type="ORF">Purlil1_8510</name>
</gene>